<evidence type="ECO:0000256" key="4">
    <source>
        <dbReference type="ARBA" id="ARBA00022692"/>
    </source>
</evidence>
<gene>
    <name evidence="19" type="ORF">SISNIDRAFT_262800</name>
</gene>
<evidence type="ECO:0000256" key="13">
    <source>
        <dbReference type="PIRSR" id="PIRSR615500-1"/>
    </source>
</evidence>
<dbReference type="SUPFAM" id="SSF49785">
    <property type="entry name" value="Galactose-binding domain-like"/>
    <property type="match status" value="1"/>
</dbReference>
<feature type="active site" description="Charge relay system" evidence="13 14">
    <location>
        <position position="409"/>
    </location>
</feature>
<dbReference type="InterPro" id="IPR000209">
    <property type="entry name" value="Peptidase_S8/S53_dom"/>
</dbReference>
<keyword evidence="6 14" id="KW-0378">Hydrolase</keyword>
<dbReference type="InterPro" id="IPR036852">
    <property type="entry name" value="Peptidase_S8/S53_dom_sf"/>
</dbReference>
<keyword evidence="10 16" id="KW-0472">Membrane</keyword>
<evidence type="ECO:0000313" key="19">
    <source>
        <dbReference type="EMBL" id="KZS88339.1"/>
    </source>
</evidence>
<dbReference type="InterPro" id="IPR023828">
    <property type="entry name" value="Peptidase_S8_Ser-AS"/>
</dbReference>
<dbReference type="OrthoDB" id="300641at2759"/>
<comment type="similarity">
    <text evidence="2">Belongs to the peptidase S8 family. Furin subfamily.</text>
</comment>
<dbReference type="GO" id="GO:0000139">
    <property type="term" value="C:Golgi membrane"/>
    <property type="evidence" value="ECO:0007669"/>
    <property type="project" value="TreeGrafter"/>
</dbReference>
<keyword evidence="4 16" id="KW-0812">Transmembrane</keyword>
<feature type="chain" id="PRO_5007852189" evidence="17">
    <location>
        <begin position="20"/>
        <end position="866"/>
    </location>
</feature>
<keyword evidence="5 17" id="KW-0732">Signal</keyword>
<dbReference type="InterPro" id="IPR015500">
    <property type="entry name" value="Peptidase_S8_subtilisin-rel"/>
</dbReference>
<evidence type="ECO:0000256" key="1">
    <source>
        <dbReference type="ARBA" id="ARBA00004370"/>
    </source>
</evidence>
<organism evidence="19 20">
    <name type="scientific">Sistotremastrum niveocremeum HHB9708</name>
    <dbReference type="NCBI Taxonomy" id="1314777"/>
    <lineage>
        <taxon>Eukaryota</taxon>
        <taxon>Fungi</taxon>
        <taxon>Dikarya</taxon>
        <taxon>Basidiomycota</taxon>
        <taxon>Agaricomycotina</taxon>
        <taxon>Agaricomycetes</taxon>
        <taxon>Sistotremastrales</taxon>
        <taxon>Sistotremastraceae</taxon>
        <taxon>Sertulicium</taxon>
        <taxon>Sertulicium niveocremeum</taxon>
    </lineage>
</organism>
<dbReference type="PROSITE" id="PS51892">
    <property type="entry name" value="SUBTILASE"/>
    <property type="match status" value="1"/>
</dbReference>
<dbReference type="PROSITE" id="PS00138">
    <property type="entry name" value="SUBTILASE_SER"/>
    <property type="match status" value="1"/>
</dbReference>
<keyword evidence="9 16" id="KW-1133">Transmembrane helix</keyword>
<keyword evidence="20" id="KW-1185">Reference proteome</keyword>
<dbReference type="Pfam" id="PF01483">
    <property type="entry name" value="P_proprotein"/>
    <property type="match status" value="1"/>
</dbReference>
<dbReference type="InterPro" id="IPR022398">
    <property type="entry name" value="Peptidase_S8_His-AS"/>
</dbReference>
<dbReference type="GO" id="GO:0007323">
    <property type="term" value="P:peptide pheromone maturation"/>
    <property type="evidence" value="ECO:0007669"/>
    <property type="project" value="UniProtKB-ARBA"/>
</dbReference>
<comment type="subcellular location">
    <subcellularLocation>
        <location evidence="1">Membrane</location>
    </subcellularLocation>
</comment>
<feature type="domain" description="P/Homo B" evidence="18">
    <location>
        <begin position="485"/>
        <end position="632"/>
    </location>
</feature>
<evidence type="ECO:0000256" key="15">
    <source>
        <dbReference type="SAM" id="MobiDB-lite"/>
    </source>
</evidence>
<evidence type="ECO:0000256" key="9">
    <source>
        <dbReference type="ARBA" id="ARBA00022989"/>
    </source>
</evidence>
<dbReference type="GO" id="GO:0004252">
    <property type="term" value="F:serine-type endopeptidase activity"/>
    <property type="evidence" value="ECO:0007669"/>
    <property type="project" value="UniProtKB-UniRule"/>
</dbReference>
<dbReference type="Gene3D" id="2.60.120.260">
    <property type="entry name" value="Galactose-binding domain-like"/>
    <property type="match status" value="1"/>
</dbReference>
<dbReference type="Gene3D" id="3.40.50.200">
    <property type="entry name" value="Peptidase S8/S53 domain"/>
    <property type="match status" value="1"/>
</dbReference>
<dbReference type="Proteomes" id="UP000076722">
    <property type="component" value="Unassembled WGS sequence"/>
</dbReference>
<dbReference type="PANTHER" id="PTHR42884">
    <property type="entry name" value="PROPROTEIN CONVERTASE SUBTILISIN/KEXIN-RELATED"/>
    <property type="match status" value="1"/>
</dbReference>
<keyword evidence="7 14" id="KW-0720">Serine protease</keyword>
<keyword evidence="12" id="KW-0325">Glycoprotein</keyword>
<evidence type="ECO:0000256" key="3">
    <source>
        <dbReference type="ARBA" id="ARBA00022670"/>
    </source>
</evidence>
<protein>
    <submittedName>
        <fullName evidence="19">Kex protein</fullName>
    </submittedName>
</protein>
<accession>A0A164P423</accession>
<dbReference type="Pfam" id="PF00082">
    <property type="entry name" value="Peptidase_S8"/>
    <property type="match status" value="1"/>
</dbReference>
<dbReference type="EMBL" id="KV419437">
    <property type="protein sequence ID" value="KZS88339.1"/>
    <property type="molecule type" value="Genomic_DNA"/>
</dbReference>
<dbReference type="AlphaFoldDB" id="A0A164P423"/>
<reference evidence="19 20" key="1">
    <citation type="journal article" date="2016" name="Mol. Biol. Evol.">
        <title>Comparative Genomics of Early-Diverging Mushroom-Forming Fungi Provides Insights into the Origins of Lignocellulose Decay Capabilities.</title>
        <authorList>
            <person name="Nagy L.G."/>
            <person name="Riley R."/>
            <person name="Tritt A."/>
            <person name="Adam C."/>
            <person name="Daum C."/>
            <person name="Floudas D."/>
            <person name="Sun H."/>
            <person name="Yadav J.S."/>
            <person name="Pangilinan J."/>
            <person name="Larsson K.H."/>
            <person name="Matsuura K."/>
            <person name="Barry K."/>
            <person name="Labutti K."/>
            <person name="Kuo R."/>
            <person name="Ohm R.A."/>
            <person name="Bhattacharya S.S."/>
            <person name="Shirouzu T."/>
            <person name="Yoshinaga Y."/>
            <person name="Martin F.M."/>
            <person name="Grigoriev I.V."/>
            <person name="Hibbett D.S."/>
        </authorList>
    </citation>
    <scope>NUCLEOTIDE SEQUENCE [LARGE SCALE GENOMIC DNA]</scope>
    <source>
        <strain evidence="19 20">HHB9708</strain>
    </source>
</reference>
<evidence type="ECO:0000256" key="8">
    <source>
        <dbReference type="ARBA" id="ARBA00022837"/>
    </source>
</evidence>
<name>A0A164P423_9AGAM</name>
<feature type="active site" description="Charge relay system" evidence="13 14">
    <location>
        <position position="199"/>
    </location>
</feature>
<feature type="compositionally biased region" description="Basic and acidic residues" evidence="15">
    <location>
        <begin position="677"/>
        <end position="689"/>
    </location>
</feature>
<feature type="active site" description="Charge relay system" evidence="13 14">
    <location>
        <position position="237"/>
    </location>
</feature>
<keyword evidence="8" id="KW-0106">Calcium</keyword>
<evidence type="ECO:0000256" key="17">
    <source>
        <dbReference type="SAM" id="SignalP"/>
    </source>
</evidence>
<evidence type="ECO:0000256" key="6">
    <source>
        <dbReference type="ARBA" id="ARBA00022801"/>
    </source>
</evidence>
<dbReference type="InterPro" id="IPR002884">
    <property type="entry name" value="P_dom"/>
</dbReference>
<feature type="signal peptide" evidence="17">
    <location>
        <begin position="1"/>
        <end position="19"/>
    </location>
</feature>
<evidence type="ECO:0000256" key="14">
    <source>
        <dbReference type="PROSITE-ProRule" id="PRU01240"/>
    </source>
</evidence>
<evidence type="ECO:0000256" key="5">
    <source>
        <dbReference type="ARBA" id="ARBA00022729"/>
    </source>
</evidence>
<dbReference type="InterPro" id="IPR034182">
    <property type="entry name" value="Kexin/furin"/>
</dbReference>
<evidence type="ECO:0000256" key="7">
    <source>
        <dbReference type="ARBA" id="ARBA00022825"/>
    </source>
</evidence>
<feature type="region of interest" description="Disordered" evidence="15">
    <location>
        <begin position="809"/>
        <end position="866"/>
    </location>
</feature>
<sequence>MMLLPFTLLALLPFHSVLSIITPTYNTHQYYVLEHDPSSHATPHQCAHALGAELVERLGELDNHWIVRTPKLRLEGRDTEDRVLAAWARLRARGSELVARSSEDLKARSISRSIKSLERQVVRQRTKRDDTLLLRHPQETEPVNSSMTEQLAHRLGIEDPIFMDQWHLSNDEFPEHMMNVTGLWEMGITGQGVISAMVDDGLDFESDDLAANFDAAGSYDFNDHVPLPKPVLWDDHHGTRCAGEIAAVKNNVCGVGMAYDSKVAGIRILSGPISDIDESSALNYGYQNTSIYSCSWGPPDDGKSMEGPSLLIQKSVLNGINRGRGGKGSIFVFASGNGASSGDQCNFDGYTNSIYSVTVSAVDYKGLHPYYSEPCAANMIVTYSSGGGKHIHTTDVGKDVCASNHGGTSAAAPLAVGVFALALSVRPDLTWRDIQHLCIATAEQINSEDPDWEPTFYGKPYSYKYGWGRLDAYRYVTAAQNWKLVKPQAWAEIQPIELSDAAMNETSGVMTGGELIIPGGITSSRIITAEFLQENNLETIEHVNVRVWITHARRGDVEVEITSPAGVKSILAGRRKFDQDINGFPGWTFMTLKHWGETGVGNWTIRVSDQENPEFTGHFLGWSMILWGSSIDPSKAVEYALPEKVMPLPPHDETITTSISEIASSTKVLIKPTQHLPGDHGTAEGEADKPSFPQDDEEAANPVPSEITSTPDEGYFTHITDLLSSNTWLFGSIAIVVAFGIGCTVFLWRRRVRRRRSEYAAVMAGDSMHMSSMERGIAGDSSTPRSKELYDAFGELSDEDDADEEMHLVRGHDPDLDGDYGSGGQAGAYQDNPRHMGGITEDDRAGHRSPATDSGDGSWDHASDAR</sequence>
<evidence type="ECO:0000256" key="12">
    <source>
        <dbReference type="ARBA" id="ARBA00023180"/>
    </source>
</evidence>
<dbReference type="PANTHER" id="PTHR42884:SF14">
    <property type="entry name" value="NEUROENDOCRINE CONVERTASE 1"/>
    <property type="match status" value="1"/>
</dbReference>
<dbReference type="InterPro" id="IPR008979">
    <property type="entry name" value="Galactose-bd-like_sf"/>
</dbReference>
<dbReference type="PROSITE" id="PS51829">
    <property type="entry name" value="P_HOMO_B"/>
    <property type="match status" value="1"/>
</dbReference>
<feature type="transmembrane region" description="Helical" evidence="16">
    <location>
        <begin position="728"/>
        <end position="748"/>
    </location>
</feature>
<evidence type="ECO:0000256" key="11">
    <source>
        <dbReference type="ARBA" id="ARBA00023145"/>
    </source>
</evidence>
<dbReference type="PROSITE" id="PS00137">
    <property type="entry name" value="SUBTILASE_HIS"/>
    <property type="match status" value="1"/>
</dbReference>
<dbReference type="FunFam" id="2.60.120.260:FF:000026">
    <property type="entry name" value="proprotein convertase subtilisin/kexin type 7"/>
    <property type="match status" value="1"/>
</dbReference>
<dbReference type="GO" id="GO:0005802">
    <property type="term" value="C:trans-Golgi network"/>
    <property type="evidence" value="ECO:0007669"/>
    <property type="project" value="TreeGrafter"/>
</dbReference>
<dbReference type="PRINTS" id="PR00723">
    <property type="entry name" value="SUBTILISIN"/>
</dbReference>
<dbReference type="CDD" id="cd04059">
    <property type="entry name" value="Peptidases_S8_Protein_convertases_Kexins_Furin-like"/>
    <property type="match status" value="1"/>
</dbReference>
<dbReference type="STRING" id="1314777.A0A164P423"/>
<dbReference type="FunFam" id="3.40.50.200:FF:000005">
    <property type="entry name" value="Proprotein convertase subtilisin/kexin type 7"/>
    <property type="match status" value="1"/>
</dbReference>
<evidence type="ECO:0000256" key="16">
    <source>
        <dbReference type="SAM" id="Phobius"/>
    </source>
</evidence>
<feature type="region of interest" description="Disordered" evidence="15">
    <location>
        <begin position="673"/>
        <end position="710"/>
    </location>
</feature>
<dbReference type="GO" id="GO:0016485">
    <property type="term" value="P:protein processing"/>
    <property type="evidence" value="ECO:0007669"/>
    <property type="project" value="TreeGrafter"/>
</dbReference>
<keyword evidence="3 14" id="KW-0645">Protease</keyword>
<dbReference type="SUPFAM" id="SSF52743">
    <property type="entry name" value="Subtilisin-like"/>
    <property type="match status" value="1"/>
</dbReference>
<evidence type="ECO:0000256" key="10">
    <source>
        <dbReference type="ARBA" id="ARBA00023136"/>
    </source>
</evidence>
<evidence type="ECO:0000256" key="2">
    <source>
        <dbReference type="ARBA" id="ARBA00005325"/>
    </source>
</evidence>
<evidence type="ECO:0000313" key="20">
    <source>
        <dbReference type="Proteomes" id="UP000076722"/>
    </source>
</evidence>
<keyword evidence="11" id="KW-0865">Zymogen</keyword>
<proteinExistence type="inferred from homology"/>
<evidence type="ECO:0000259" key="18">
    <source>
        <dbReference type="PROSITE" id="PS51829"/>
    </source>
</evidence>